<dbReference type="InterPro" id="IPR001680">
    <property type="entry name" value="WD40_rpt"/>
</dbReference>
<comment type="caution">
    <text evidence="6">The sequence shown here is derived from an EMBL/GenBank/DDBJ whole genome shotgun (WGS) entry which is preliminary data.</text>
</comment>
<dbReference type="PANTHER" id="PTHR19846:SF0">
    <property type="entry name" value="PRE-MRNA PROCESSING FACTOR 4"/>
    <property type="match status" value="1"/>
</dbReference>
<feature type="repeat" description="WD" evidence="3">
    <location>
        <begin position="442"/>
        <end position="476"/>
    </location>
</feature>
<organism evidence="6 7">
    <name type="scientific">Clavispora lusitaniae</name>
    <name type="common">Candida lusitaniae</name>
    <dbReference type="NCBI Taxonomy" id="36911"/>
    <lineage>
        <taxon>Eukaryota</taxon>
        <taxon>Fungi</taxon>
        <taxon>Dikarya</taxon>
        <taxon>Ascomycota</taxon>
        <taxon>Saccharomycotina</taxon>
        <taxon>Pichiomycetes</taxon>
        <taxon>Metschnikowiaceae</taxon>
        <taxon>Clavispora</taxon>
    </lineage>
</organism>
<feature type="compositionally biased region" description="Acidic residues" evidence="4">
    <location>
        <begin position="71"/>
        <end position="91"/>
    </location>
</feature>
<dbReference type="FunFam" id="2.130.10.10:FF:000411">
    <property type="entry name" value="U4/U6 small nuclear ribonucleoprotein Prp4"/>
    <property type="match status" value="1"/>
</dbReference>
<proteinExistence type="predicted"/>
<accession>A0AA91PYQ3</accession>
<dbReference type="InterPro" id="IPR036285">
    <property type="entry name" value="PRP4-like_sf"/>
</dbReference>
<dbReference type="InterPro" id="IPR015943">
    <property type="entry name" value="WD40/YVTN_repeat-like_dom_sf"/>
</dbReference>
<dbReference type="Gene3D" id="2.130.10.10">
    <property type="entry name" value="YVTN repeat-like/Quinoprotein amine dehydrogenase"/>
    <property type="match status" value="3"/>
</dbReference>
<dbReference type="AlphaFoldDB" id="A0AA91PYQ3"/>
<dbReference type="Pfam" id="PF00400">
    <property type="entry name" value="WD40"/>
    <property type="match status" value="6"/>
</dbReference>
<dbReference type="PRINTS" id="PR00320">
    <property type="entry name" value="GPROTEINBRPT"/>
</dbReference>
<dbReference type="KEGG" id="clus:A9F13_10g00374"/>
<dbReference type="GO" id="GO:0000398">
    <property type="term" value="P:mRNA splicing, via spliceosome"/>
    <property type="evidence" value="ECO:0007669"/>
    <property type="project" value="TreeGrafter"/>
</dbReference>
<dbReference type="InterPro" id="IPR020472">
    <property type="entry name" value="WD40_PAC1"/>
</dbReference>
<keyword evidence="2" id="KW-0677">Repeat</keyword>
<feature type="repeat" description="WD" evidence="3">
    <location>
        <begin position="247"/>
        <end position="280"/>
    </location>
</feature>
<evidence type="ECO:0000313" key="7">
    <source>
        <dbReference type="Proteomes" id="UP000195602"/>
    </source>
</evidence>
<dbReference type="GO" id="GO:0030621">
    <property type="term" value="F:U4 snRNA binding"/>
    <property type="evidence" value="ECO:0007669"/>
    <property type="project" value="TreeGrafter"/>
</dbReference>
<feature type="repeat" description="WD" evidence="3">
    <location>
        <begin position="210"/>
        <end position="243"/>
    </location>
</feature>
<dbReference type="Proteomes" id="UP000195602">
    <property type="component" value="Unassembled WGS sequence"/>
</dbReference>
<dbReference type="PROSITE" id="PS50294">
    <property type="entry name" value="WD_REPEATS_REGION"/>
    <property type="match status" value="4"/>
</dbReference>
<protein>
    <submittedName>
        <fullName evidence="6">U4/U6-U5 snRNP complex subunit</fullName>
    </submittedName>
</protein>
<reference evidence="6 7" key="1">
    <citation type="submission" date="2017-04" db="EMBL/GenBank/DDBJ databases">
        <title>Draft genome of the yeast Clavispora lusitaniae type strain CBS 6936.</title>
        <authorList>
            <person name="Durrens P."/>
            <person name="Klopp C."/>
            <person name="Biteau N."/>
            <person name="Fitton-Ouhabi V."/>
            <person name="Dementhon K."/>
            <person name="Accoceberry I."/>
            <person name="Sherman D.J."/>
            <person name="Noel T."/>
        </authorList>
    </citation>
    <scope>NUCLEOTIDE SEQUENCE [LARGE SCALE GENOMIC DNA]</scope>
    <source>
        <strain evidence="6 7">CBS 6936</strain>
    </source>
</reference>
<dbReference type="Gene3D" id="4.10.280.110">
    <property type="entry name" value="Pre-mRNA processing factor 4 domain"/>
    <property type="match status" value="1"/>
</dbReference>
<dbReference type="InterPro" id="IPR014906">
    <property type="entry name" value="PRP4-like"/>
</dbReference>
<dbReference type="PROSITE" id="PS00678">
    <property type="entry name" value="WD_REPEATS_1"/>
    <property type="match status" value="2"/>
</dbReference>
<dbReference type="GO" id="GO:0017070">
    <property type="term" value="F:U6 snRNA binding"/>
    <property type="evidence" value="ECO:0007669"/>
    <property type="project" value="TreeGrafter"/>
</dbReference>
<dbReference type="SMART" id="SM00500">
    <property type="entry name" value="SFM"/>
    <property type="match status" value="1"/>
</dbReference>
<evidence type="ECO:0000256" key="2">
    <source>
        <dbReference type="ARBA" id="ARBA00022737"/>
    </source>
</evidence>
<evidence type="ECO:0000256" key="1">
    <source>
        <dbReference type="ARBA" id="ARBA00022574"/>
    </source>
</evidence>
<dbReference type="SUPFAM" id="SSF158230">
    <property type="entry name" value="PRP4-like"/>
    <property type="match status" value="1"/>
</dbReference>
<dbReference type="GO" id="GO:0046540">
    <property type="term" value="C:U4/U6 x U5 tri-snRNP complex"/>
    <property type="evidence" value="ECO:0007669"/>
    <property type="project" value="TreeGrafter"/>
</dbReference>
<dbReference type="SMART" id="SM00320">
    <property type="entry name" value="WD40"/>
    <property type="match status" value="7"/>
</dbReference>
<gene>
    <name evidence="6" type="ORF">A9F13_10g00374</name>
</gene>
<evidence type="ECO:0000313" key="6">
    <source>
        <dbReference type="EMBL" id="OVF07912.1"/>
    </source>
</evidence>
<feature type="repeat" description="WD" evidence="3">
    <location>
        <begin position="290"/>
        <end position="331"/>
    </location>
</feature>
<dbReference type="EMBL" id="LYUB02000010">
    <property type="protein sequence ID" value="OVF07912.1"/>
    <property type="molecule type" value="Genomic_DNA"/>
</dbReference>
<keyword evidence="1 3" id="KW-0853">WD repeat</keyword>
<dbReference type="PANTHER" id="PTHR19846">
    <property type="entry name" value="WD40 REPEAT PROTEIN"/>
    <property type="match status" value="1"/>
</dbReference>
<feature type="domain" description="Pre-mRNA processing factor 4 (PRP4)-like" evidence="5">
    <location>
        <begin position="25"/>
        <end position="79"/>
    </location>
</feature>
<evidence type="ECO:0000256" key="3">
    <source>
        <dbReference type="PROSITE-ProRule" id="PRU00221"/>
    </source>
</evidence>
<dbReference type="InterPro" id="IPR036322">
    <property type="entry name" value="WD40_repeat_dom_sf"/>
</dbReference>
<dbReference type="PROSITE" id="PS50082">
    <property type="entry name" value="WD_REPEATS_2"/>
    <property type="match status" value="6"/>
</dbReference>
<dbReference type="CDD" id="cd00200">
    <property type="entry name" value="WD40"/>
    <property type="match status" value="1"/>
</dbReference>
<name>A0AA91PYQ3_CLALS</name>
<evidence type="ECO:0000256" key="4">
    <source>
        <dbReference type="SAM" id="MobiDB-lite"/>
    </source>
</evidence>
<dbReference type="InterPro" id="IPR019775">
    <property type="entry name" value="WD40_repeat_CS"/>
</dbReference>
<feature type="repeat" description="WD" evidence="3">
    <location>
        <begin position="332"/>
        <end position="366"/>
    </location>
</feature>
<feature type="region of interest" description="Disordered" evidence="4">
    <location>
        <begin position="71"/>
        <end position="92"/>
    </location>
</feature>
<sequence length="476" mass="53062">MAQTFAPVVNDGGKTDRQISLLIPTDDQEVRSELRKLGEPITLFGEGKAERRERLVRLVSERKHTNFEFAEVQDDSMDSDEEDEGEEEEEFYTPGDDALLEARKDILAYSIDRAVQRVDKQRKVSASYNFAQVLRHRRNINSQLKQFEPQGSFTVKGNTRALNGVRINSSNSLVACSSWDGHVTIFKRDTQESISQAVRSKPGFHTEKATVAWSPSESTTLASAGAEGTLNIWRVDDGSLTNTYRRDNAHSGRIARTEFHPSGKYLATTSFDLTWKLWDVLRPEKEILEQEGHAKEVFACSFHPDGSLLATGGLDAIGHIWDLRSGRTIATLEGHIQGIYSMDWSPNGYHLASGSADCSVKIWDMRKAHGAELFSIPAHTKIVSDVRFVQNTHSSPLAQPVADENEENTQTLDVSGTYLATSSYDGTVKLWSSDNWLHVKSLVGHTDKVMSVDVGKDASCIVSCGWDRTIRLWGKV</sequence>
<evidence type="ECO:0000259" key="5">
    <source>
        <dbReference type="SMART" id="SM00500"/>
    </source>
</evidence>
<feature type="repeat" description="WD" evidence="3">
    <location>
        <begin position="415"/>
        <end position="432"/>
    </location>
</feature>
<dbReference type="Pfam" id="PF08799">
    <property type="entry name" value="PRP4"/>
    <property type="match status" value="1"/>
</dbReference>
<dbReference type="SUPFAM" id="SSF50978">
    <property type="entry name" value="WD40 repeat-like"/>
    <property type="match status" value="1"/>
</dbReference>